<dbReference type="AlphaFoldDB" id="A0A3L6RVW3"/>
<evidence type="ECO:0000256" key="1">
    <source>
        <dbReference type="SAM" id="MobiDB-lite"/>
    </source>
</evidence>
<protein>
    <submittedName>
        <fullName evidence="2">Uncharacterized protein</fullName>
    </submittedName>
</protein>
<name>A0A3L6RVW3_PANMI</name>
<proteinExistence type="predicted"/>
<evidence type="ECO:0000313" key="3">
    <source>
        <dbReference type="Proteomes" id="UP000275267"/>
    </source>
</evidence>
<comment type="caution">
    <text evidence="2">The sequence shown here is derived from an EMBL/GenBank/DDBJ whole genome shotgun (WGS) entry which is preliminary data.</text>
</comment>
<feature type="region of interest" description="Disordered" evidence="1">
    <location>
        <begin position="1"/>
        <end position="22"/>
    </location>
</feature>
<keyword evidence="3" id="KW-1185">Reference proteome</keyword>
<accession>A0A3L6RVW3</accession>
<organism evidence="2 3">
    <name type="scientific">Panicum miliaceum</name>
    <name type="common">Proso millet</name>
    <name type="synonym">Broomcorn millet</name>
    <dbReference type="NCBI Taxonomy" id="4540"/>
    <lineage>
        <taxon>Eukaryota</taxon>
        <taxon>Viridiplantae</taxon>
        <taxon>Streptophyta</taxon>
        <taxon>Embryophyta</taxon>
        <taxon>Tracheophyta</taxon>
        <taxon>Spermatophyta</taxon>
        <taxon>Magnoliopsida</taxon>
        <taxon>Liliopsida</taxon>
        <taxon>Poales</taxon>
        <taxon>Poaceae</taxon>
        <taxon>PACMAD clade</taxon>
        <taxon>Panicoideae</taxon>
        <taxon>Panicodae</taxon>
        <taxon>Paniceae</taxon>
        <taxon>Panicinae</taxon>
        <taxon>Panicum</taxon>
        <taxon>Panicum sect. Panicum</taxon>
    </lineage>
</organism>
<dbReference type="Proteomes" id="UP000275267">
    <property type="component" value="Unassembled WGS sequence"/>
</dbReference>
<evidence type="ECO:0000313" key="2">
    <source>
        <dbReference type="EMBL" id="RLN09906.1"/>
    </source>
</evidence>
<gene>
    <name evidence="2" type="ORF">C2845_PM11G03200</name>
</gene>
<dbReference type="EMBL" id="PQIB02000007">
    <property type="protein sequence ID" value="RLN09906.1"/>
    <property type="molecule type" value="Genomic_DNA"/>
</dbReference>
<reference evidence="3" key="1">
    <citation type="journal article" date="2019" name="Nat. Commun.">
        <title>The genome of broomcorn millet.</title>
        <authorList>
            <person name="Zou C."/>
            <person name="Miki D."/>
            <person name="Li D."/>
            <person name="Tang Q."/>
            <person name="Xiao L."/>
            <person name="Rajput S."/>
            <person name="Deng P."/>
            <person name="Jia W."/>
            <person name="Huang R."/>
            <person name="Zhang M."/>
            <person name="Sun Y."/>
            <person name="Hu J."/>
            <person name="Fu X."/>
            <person name="Schnable P.S."/>
            <person name="Li F."/>
            <person name="Zhang H."/>
            <person name="Feng B."/>
            <person name="Zhu X."/>
            <person name="Liu R."/>
            <person name="Schnable J.C."/>
            <person name="Zhu J.-K."/>
            <person name="Zhang H."/>
        </authorList>
    </citation>
    <scope>NUCLEOTIDE SEQUENCE [LARGE SCALE GENOMIC DNA]</scope>
</reference>
<sequence length="154" mass="16419">MATPSLHAPNRPSLAPTSARFAPSAIQSPPHPLFPFFLFLLGPSRAGALPSAPQPSRAAILRFLPQEAASTPPSPSPPLTRLIPTVSGWNRPLHRRAPLELHRSSAPTPASIFGRPSSPFNALNGFVAKISLKAEIIREPLPENGDFVRGGLFS</sequence>